<proteinExistence type="predicted"/>
<name>A0ABY4QRT0_9MYCO</name>
<organism evidence="2 3">
    <name type="scientific">Candidatus Mycobacterium methanotrophicum</name>
    <dbReference type="NCBI Taxonomy" id="2943498"/>
    <lineage>
        <taxon>Bacteria</taxon>
        <taxon>Bacillati</taxon>
        <taxon>Actinomycetota</taxon>
        <taxon>Actinomycetes</taxon>
        <taxon>Mycobacteriales</taxon>
        <taxon>Mycobacteriaceae</taxon>
        <taxon>Mycobacterium</taxon>
    </lineage>
</organism>
<reference evidence="2" key="1">
    <citation type="submission" date="2022-05" db="EMBL/GenBank/DDBJ databases">
        <title>A methanotrophic Mycobacterium dominates a cave microbial ecosystem.</title>
        <authorList>
            <person name="Van Spanning R.J.M."/>
            <person name="Guan Q."/>
            <person name="Melkonian C."/>
            <person name="Gallant J."/>
            <person name="Polerecky L."/>
            <person name="Flot J.-F."/>
            <person name="Brandt B.W."/>
            <person name="Braster M."/>
            <person name="Iturbe Espinoza P."/>
            <person name="Aerts J."/>
            <person name="Meima-Franke M."/>
            <person name="Piersma S.R."/>
            <person name="Bunduc C."/>
            <person name="Ummels R."/>
            <person name="Pain A."/>
            <person name="Fleming E.J."/>
            <person name="van der Wel N."/>
            <person name="Gherman V.D."/>
            <person name="Sarbu S.M."/>
            <person name="Bodelier P.L.E."/>
            <person name="Bitter W."/>
        </authorList>
    </citation>
    <scope>NUCLEOTIDE SEQUENCE</scope>
    <source>
        <strain evidence="2">Sulfur Cave</strain>
        <plasmid evidence="2">unnamed</plasmid>
    </source>
</reference>
<geneLocation type="plasmid" evidence="2 3">
    <name>unnamed</name>
</geneLocation>
<feature type="transmembrane region" description="Helical" evidence="1">
    <location>
        <begin position="84"/>
        <end position="101"/>
    </location>
</feature>
<gene>
    <name evidence="2" type="ORF">M5I08_25870</name>
</gene>
<sequence>MSPSVSLRFRCVCGAATTENVSTIDLVWRCPSCPQRWQANADTVSAALAGVTELRKLRRDMAILVGGALLLPVILVVMHPYWLLAAPMLVGGVVLVAGPSYRRRVQRGRDAAKASIGLVAA</sequence>
<evidence type="ECO:0000256" key="1">
    <source>
        <dbReference type="SAM" id="Phobius"/>
    </source>
</evidence>
<evidence type="ECO:0000313" key="2">
    <source>
        <dbReference type="EMBL" id="UQX13604.1"/>
    </source>
</evidence>
<feature type="transmembrane region" description="Helical" evidence="1">
    <location>
        <begin position="61"/>
        <end position="78"/>
    </location>
</feature>
<dbReference type="EMBL" id="CP097321">
    <property type="protein sequence ID" value="UQX13604.1"/>
    <property type="molecule type" value="Genomic_DNA"/>
</dbReference>
<keyword evidence="1" id="KW-0812">Transmembrane</keyword>
<dbReference type="Proteomes" id="UP001056610">
    <property type="component" value="Plasmid unnamed"/>
</dbReference>
<keyword evidence="1" id="KW-1133">Transmembrane helix</keyword>
<evidence type="ECO:0000313" key="3">
    <source>
        <dbReference type="Proteomes" id="UP001056610"/>
    </source>
</evidence>
<keyword evidence="3" id="KW-1185">Reference proteome</keyword>
<dbReference type="RefSeq" id="WP_249763528.1">
    <property type="nucleotide sequence ID" value="NZ_CP097321.1"/>
</dbReference>
<evidence type="ECO:0008006" key="4">
    <source>
        <dbReference type="Google" id="ProtNLM"/>
    </source>
</evidence>
<protein>
    <recommendedName>
        <fullName evidence="4">DUF983 domain-containing protein</fullName>
    </recommendedName>
</protein>
<keyword evidence="1" id="KW-0472">Membrane</keyword>
<keyword evidence="2" id="KW-0614">Plasmid</keyword>
<accession>A0ABY4QRT0</accession>